<sequence length="102" mass="11113">MSRSRLLACQARLRPRAWGVLKRGREGEGGRGGEGGHRPQCPPQVAQLVTVTGREGEGRDTPLNASHKVTGPPQPPGGDTFSFFSRGTHRQDVQTLRMKLNN</sequence>
<reference evidence="2" key="1">
    <citation type="submission" date="2020-03" db="EMBL/GenBank/DDBJ databases">
        <authorList>
            <person name="Weist P."/>
        </authorList>
    </citation>
    <scope>NUCLEOTIDE SEQUENCE</scope>
</reference>
<accession>A0A9N7VLJ4</accession>
<protein>
    <submittedName>
        <fullName evidence="2">Uncharacterized protein</fullName>
    </submittedName>
</protein>
<organism evidence="2 3">
    <name type="scientific">Pleuronectes platessa</name>
    <name type="common">European plaice</name>
    <dbReference type="NCBI Taxonomy" id="8262"/>
    <lineage>
        <taxon>Eukaryota</taxon>
        <taxon>Metazoa</taxon>
        <taxon>Chordata</taxon>
        <taxon>Craniata</taxon>
        <taxon>Vertebrata</taxon>
        <taxon>Euteleostomi</taxon>
        <taxon>Actinopterygii</taxon>
        <taxon>Neopterygii</taxon>
        <taxon>Teleostei</taxon>
        <taxon>Neoteleostei</taxon>
        <taxon>Acanthomorphata</taxon>
        <taxon>Carangaria</taxon>
        <taxon>Pleuronectiformes</taxon>
        <taxon>Pleuronectoidei</taxon>
        <taxon>Pleuronectidae</taxon>
        <taxon>Pleuronectes</taxon>
    </lineage>
</organism>
<feature type="compositionally biased region" description="Basic and acidic residues" evidence="1">
    <location>
        <begin position="23"/>
        <end position="37"/>
    </location>
</feature>
<comment type="caution">
    <text evidence="2">The sequence shown here is derived from an EMBL/GenBank/DDBJ whole genome shotgun (WGS) entry which is preliminary data.</text>
</comment>
<keyword evidence="3" id="KW-1185">Reference proteome</keyword>
<dbReference type="EMBL" id="CADEAL010004092">
    <property type="protein sequence ID" value="CAB1451527.1"/>
    <property type="molecule type" value="Genomic_DNA"/>
</dbReference>
<name>A0A9N7VLJ4_PLEPL</name>
<dbReference type="AlphaFoldDB" id="A0A9N7VLJ4"/>
<feature type="region of interest" description="Disordered" evidence="1">
    <location>
        <begin position="22"/>
        <end position="102"/>
    </location>
</feature>
<gene>
    <name evidence="2" type="ORF">PLEPLA_LOCUS39221</name>
</gene>
<proteinExistence type="predicted"/>
<evidence type="ECO:0000313" key="3">
    <source>
        <dbReference type="Proteomes" id="UP001153269"/>
    </source>
</evidence>
<evidence type="ECO:0000313" key="2">
    <source>
        <dbReference type="EMBL" id="CAB1451527.1"/>
    </source>
</evidence>
<evidence type="ECO:0000256" key="1">
    <source>
        <dbReference type="SAM" id="MobiDB-lite"/>
    </source>
</evidence>
<dbReference type="Proteomes" id="UP001153269">
    <property type="component" value="Unassembled WGS sequence"/>
</dbReference>